<accession>A0AA88XZW9</accession>
<evidence type="ECO:0000256" key="5">
    <source>
        <dbReference type="ARBA" id="ARBA00022729"/>
    </source>
</evidence>
<comment type="subcellular location">
    <subcellularLocation>
        <location evidence="1">Endoplasmic reticulum lumen</location>
    </subcellularLocation>
</comment>
<evidence type="ECO:0000256" key="7">
    <source>
        <dbReference type="ARBA" id="ARBA00022927"/>
    </source>
</evidence>
<keyword evidence="8" id="KW-0811">Translocation</keyword>
<evidence type="ECO:0000256" key="2">
    <source>
        <dbReference type="ARBA" id="ARBA00010588"/>
    </source>
</evidence>
<dbReference type="PROSITE" id="PS51257">
    <property type="entry name" value="PROKAR_LIPOPROTEIN"/>
    <property type="match status" value="1"/>
</dbReference>
<keyword evidence="11" id="KW-1133">Transmembrane helix</keyword>
<evidence type="ECO:0000256" key="9">
    <source>
        <dbReference type="ARBA" id="ARBA00023180"/>
    </source>
</evidence>
<feature type="region of interest" description="Disordered" evidence="10">
    <location>
        <begin position="41"/>
        <end position="60"/>
    </location>
</feature>
<keyword evidence="13" id="KW-1185">Reference proteome</keyword>
<proteinExistence type="inferred from homology"/>
<dbReference type="GO" id="GO:0015031">
    <property type="term" value="P:protein transport"/>
    <property type="evidence" value="ECO:0007669"/>
    <property type="project" value="UniProtKB-KW"/>
</dbReference>
<dbReference type="InterPro" id="IPR016024">
    <property type="entry name" value="ARM-type_fold"/>
</dbReference>
<keyword evidence="11" id="KW-0812">Transmembrane</keyword>
<keyword evidence="4" id="KW-0813">Transport</keyword>
<sequence>MRRSHIGLGMVNIVSVLCLMISCYYLAVQSEASSPGALSVVNKEEEEGDNGVTVTSEDDEEDFGDQKKAFDVFYPTKEWQTIKKGQAIPAGLHVRMNFETGEREAKLMEGDDGMKYWSADGKQGIINTDKKHFSHDELKKALKEFKVNQVDSEDQKRAEDVKKKFKKYEDLKKDMADIEMNIQTDGEIVTDLVKKLSNKDIDSSERATVLEDLEYYLHQIDNAVLFCDMGGMPLILQTLNSSEASVRSMSAFVLGSALQSNPKVQINAIEAGVVQHLIRVLSTDANGDVRKKALYAISSLIRHFPYAQKKFLEFGGFSALKSVFVDNLPMAVKIRVVTLLNDLLQEQIHVINQRSTNSEKHSQYQEIMKPIQNAITDNGICDMIPTLLSKDDHDANEKVLLAMRSLWTPCWSVFQTYEGDLKKLSLFYLTLAKDDKESTDFYTDMITVINDVIAEVRSLRDEL</sequence>
<dbReference type="Gene3D" id="1.25.10.10">
    <property type="entry name" value="Leucine-rich Repeat Variant"/>
    <property type="match status" value="1"/>
</dbReference>
<evidence type="ECO:0000313" key="12">
    <source>
        <dbReference type="EMBL" id="KAK3095048.1"/>
    </source>
</evidence>
<evidence type="ECO:0000256" key="3">
    <source>
        <dbReference type="ARBA" id="ARBA00015352"/>
    </source>
</evidence>
<dbReference type="InterPro" id="IPR011989">
    <property type="entry name" value="ARM-like"/>
</dbReference>
<evidence type="ECO:0000256" key="1">
    <source>
        <dbReference type="ARBA" id="ARBA00004319"/>
    </source>
</evidence>
<dbReference type="InterPro" id="IPR050693">
    <property type="entry name" value="Hsp70_NEF-Inhibitors"/>
</dbReference>
<evidence type="ECO:0000256" key="10">
    <source>
        <dbReference type="SAM" id="MobiDB-lite"/>
    </source>
</evidence>
<dbReference type="AlphaFoldDB" id="A0AA88XZW9"/>
<comment type="similarity">
    <text evidence="2">Belongs to the SIL1 family.</text>
</comment>
<name>A0AA88XZW9_PINIB</name>
<dbReference type="SUPFAM" id="SSF48371">
    <property type="entry name" value="ARM repeat"/>
    <property type="match status" value="1"/>
</dbReference>
<evidence type="ECO:0000256" key="6">
    <source>
        <dbReference type="ARBA" id="ARBA00022824"/>
    </source>
</evidence>
<keyword evidence="5" id="KW-0732">Signal</keyword>
<dbReference type="GO" id="GO:0005788">
    <property type="term" value="C:endoplasmic reticulum lumen"/>
    <property type="evidence" value="ECO:0007669"/>
    <property type="project" value="UniProtKB-SubCell"/>
</dbReference>
<keyword evidence="11" id="KW-0472">Membrane</keyword>
<keyword evidence="6" id="KW-0256">Endoplasmic reticulum</keyword>
<evidence type="ECO:0000256" key="11">
    <source>
        <dbReference type="SAM" id="Phobius"/>
    </source>
</evidence>
<organism evidence="12 13">
    <name type="scientific">Pinctada imbricata</name>
    <name type="common">Atlantic pearl-oyster</name>
    <name type="synonym">Pinctada martensii</name>
    <dbReference type="NCBI Taxonomy" id="66713"/>
    <lineage>
        <taxon>Eukaryota</taxon>
        <taxon>Metazoa</taxon>
        <taxon>Spiralia</taxon>
        <taxon>Lophotrochozoa</taxon>
        <taxon>Mollusca</taxon>
        <taxon>Bivalvia</taxon>
        <taxon>Autobranchia</taxon>
        <taxon>Pteriomorphia</taxon>
        <taxon>Pterioida</taxon>
        <taxon>Pterioidea</taxon>
        <taxon>Pteriidae</taxon>
        <taxon>Pinctada</taxon>
    </lineage>
</organism>
<dbReference type="EMBL" id="VSWD01000008">
    <property type="protein sequence ID" value="KAK3095048.1"/>
    <property type="molecule type" value="Genomic_DNA"/>
</dbReference>
<evidence type="ECO:0000313" key="13">
    <source>
        <dbReference type="Proteomes" id="UP001186944"/>
    </source>
</evidence>
<dbReference type="PANTHER" id="PTHR19316:SF35">
    <property type="entry name" value="NUCLEOTIDE EXCHANGE FACTOR SIL1"/>
    <property type="match status" value="1"/>
</dbReference>
<keyword evidence="7" id="KW-0653">Protein transport</keyword>
<dbReference type="Proteomes" id="UP001186944">
    <property type="component" value="Unassembled WGS sequence"/>
</dbReference>
<dbReference type="GO" id="GO:0000774">
    <property type="term" value="F:adenyl-nucleotide exchange factor activity"/>
    <property type="evidence" value="ECO:0007669"/>
    <property type="project" value="TreeGrafter"/>
</dbReference>
<evidence type="ECO:0000256" key="8">
    <source>
        <dbReference type="ARBA" id="ARBA00023010"/>
    </source>
</evidence>
<evidence type="ECO:0000256" key="4">
    <source>
        <dbReference type="ARBA" id="ARBA00022448"/>
    </source>
</evidence>
<reference evidence="12" key="1">
    <citation type="submission" date="2019-08" db="EMBL/GenBank/DDBJ databases">
        <title>The improved chromosome-level genome for the pearl oyster Pinctada fucata martensii using PacBio sequencing and Hi-C.</title>
        <authorList>
            <person name="Zheng Z."/>
        </authorList>
    </citation>
    <scope>NUCLEOTIDE SEQUENCE</scope>
    <source>
        <strain evidence="12">ZZ-2019</strain>
        <tissue evidence="12">Adductor muscle</tissue>
    </source>
</reference>
<gene>
    <name evidence="12" type="ORF">FSP39_009660</name>
</gene>
<feature type="transmembrane region" description="Helical" evidence="11">
    <location>
        <begin position="7"/>
        <end position="27"/>
    </location>
</feature>
<comment type="caution">
    <text evidence="12">The sequence shown here is derived from an EMBL/GenBank/DDBJ whole genome shotgun (WGS) entry which is preliminary data.</text>
</comment>
<keyword evidence="9" id="KW-0325">Glycoprotein</keyword>
<protein>
    <recommendedName>
        <fullName evidence="3">Nucleotide exchange factor SIL1</fullName>
    </recommendedName>
</protein>
<dbReference type="PANTHER" id="PTHR19316">
    <property type="entry name" value="PROTEIN FOLDING REGULATOR"/>
    <property type="match status" value="1"/>
</dbReference>